<dbReference type="KEGG" id="mde:101900904"/>
<dbReference type="PANTHER" id="PTHR14387">
    <property type="entry name" value="THADA/DEATH RECEPTOR INTERACTING PROTEIN"/>
    <property type="match status" value="1"/>
</dbReference>
<dbReference type="GeneID" id="101900904"/>
<dbReference type="Proteomes" id="UP001652621">
    <property type="component" value="Unplaced"/>
</dbReference>
<dbReference type="InterPro" id="IPR051954">
    <property type="entry name" value="tRNA_methyltransferase_THADA"/>
</dbReference>
<dbReference type="STRING" id="7370.A0A1I8MAI6"/>
<dbReference type="Gene3D" id="1.25.10.10">
    <property type="entry name" value="Leucine-rich Repeat Variant"/>
    <property type="match status" value="1"/>
</dbReference>
<dbReference type="GO" id="GO:0030488">
    <property type="term" value="P:tRNA methylation"/>
    <property type="evidence" value="ECO:0007669"/>
    <property type="project" value="TreeGrafter"/>
</dbReference>
<accession>A0A1I8MAI6</accession>
<dbReference type="InterPro" id="IPR056842">
    <property type="entry name" value="THADA-like_TPR_C"/>
</dbReference>
<dbReference type="SUPFAM" id="SSF48371">
    <property type="entry name" value="ARM repeat"/>
    <property type="match status" value="1"/>
</dbReference>
<gene>
    <name evidence="5" type="primary">101900904</name>
    <name evidence="7" type="synonym">LOC101900904</name>
</gene>
<evidence type="ECO:0000256" key="1">
    <source>
        <dbReference type="ARBA" id="ARBA00010409"/>
    </source>
</evidence>
<protein>
    <submittedName>
        <fullName evidence="7">Uncharacterized protein LOC101900904</fullName>
    </submittedName>
</protein>
<dbReference type="InterPro" id="IPR011989">
    <property type="entry name" value="ARM-like"/>
</dbReference>
<dbReference type="EnsemblMetazoa" id="MDOA002900-RA">
    <property type="protein sequence ID" value="MDOA002900-PA"/>
    <property type="gene ID" value="MDOA002900"/>
</dbReference>
<dbReference type="eggNOG" id="ENOG502S06S">
    <property type="taxonomic scope" value="Eukaryota"/>
</dbReference>
<keyword evidence="6" id="KW-1185">Reference proteome</keyword>
<dbReference type="InterPro" id="IPR016024">
    <property type="entry name" value="ARM-type_fold"/>
</dbReference>
<evidence type="ECO:0000313" key="7">
    <source>
        <dbReference type="RefSeq" id="XP_005182733.1"/>
    </source>
</evidence>
<comment type="similarity">
    <text evidence="1">Belongs to the THADA family.</text>
</comment>
<keyword evidence="2" id="KW-0819">tRNA processing</keyword>
<dbReference type="GO" id="GO:0005829">
    <property type="term" value="C:cytosol"/>
    <property type="evidence" value="ECO:0007669"/>
    <property type="project" value="TreeGrafter"/>
</dbReference>
<reference evidence="7" key="2">
    <citation type="submission" date="2025-04" db="UniProtKB">
        <authorList>
            <consortium name="RefSeq"/>
        </authorList>
    </citation>
    <scope>IDENTIFICATION</scope>
    <source>
        <strain evidence="7">Aabys</strain>
    </source>
</reference>
<evidence type="ECO:0000313" key="5">
    <source>
        <dbReference type="EnsemblMetazoa" id="MDOA002900-PA"/>
    </source>
</evidence>
<dbReference type="PANTHER" id="PTHR14387:SF0">
    <property type="entry name" value="DUF2428 DOMAIN-CONTAINING PROTEIN"/>
    <property type="match status" value="1"/>
</dbReference>
<dbReference type="VEuPathDB" id="VectorBase:MDOA002900"/>
<reference evidence="5" key="1">
    <citation type="submission" date="2020-05" db="UniProtKB">
        <authorList>
            <consortium name="EnsemblMetazoa"/>
        </authorList>
    </citation>
    <scope>IDENTIFICATION</scope>
    <source>
        <strain evidence="5">Aabys</strain>
    </source>
</reference>
<dbReference type="VEuPathDB" id="VectorBase:MDOMA2_020687"/>
<dbReference type="InterPro" id="IPR019442">
    <property type="entry name" value="THADA/TRM732_DUF2428"/>
</dbReference>
<name>A0A1I8MAI6_MUSDO</name>
<proteinExistence type="inferred from homology"/>
<evidence type="ECO:0000313" key="6">
    <source>
        <dbReference type="Proteomes" id="UP001652621"/>
    </source>
</evidence>
<feature type="domain" description="DUF2428" evidence="3">
    <location>
        <begin position="653"/>
        <end position="909"/>
    </location>
</feature>
<dbReference type="Pfam" id="PF25151">
    <property type="entry name" value="TPR_Trm732_C"/>
    <property type="match status" value="1"/>
</dbReference>
<feature type="domain" description="tRNA (32-2'-O)-methyltransferase regulator THADA-like C-terminal TPR repeats region" evidence="4">
    <location>
        <begin position="911"/>
        <end position="1060"/>
    </location>
</feature>
<dbReference type="RefSeq" id="XP_005182733.1">
    <property type="nucleotide sequence ID" value="XM_005182676.3"/>
</dbReference>
<dbReference type="OrthoDB" id="6614653at2759"/>
<dbReference type="Pfam" id="PF10350">
    <property type="entry name" value="DUF2428"/>
    <property type="match status" value="1"/>
</dbReference>
<evidence type="ECO:0000259" key="4">
    <source>
        <dbReference type="Pfam" id="PF25151"/>
    </source>
</evidence>
<dbReference type="AlphaFoldDB" id="A0A1I8MAI6"/>
<organism evidence="5">
    <name type="scientific">Musca domestica</name>
    <name type="common">House fly</name>
    <dbReference type="NCBI Taxonomy" id="7370"/>
    <lineage>
        <taxon>Eukaryota</taxon>
        <taxon>Metazoa</taxon>
        <taxon>Ecdysozoa</taxon>
        <taxon>Arthropoda</taxon>
        <taxon>Hexapoda</taxon>
        <taxon>Insecta</taxon>
        <taxon>Pterygota</taxon>
        <taxon>Neoptera</taxon>
        <taxon>Endopterygota</taxon>
        <taxon>Diptera</taxon>
        <taxon>Brachycera</taxon>
        <taxon>Muscomorpha</taxon>
        <taxon>Muscoidea</taxon>
        <taxon>Muscidae</taxon>
        <taxon>Musca</taxon>
    </lineage>
</organism>
<evidence type="ECO:0000256" key="2">
    <source>
        <dbReference type="ARBA" id="ARBA00022694"/>
    </source>
</evidence>
<evidence type="ECO:0000259" key="3">
    <source>
        <dbReference type="Pfam" id="PF10350"/>
    </source>
</evidence>
<sequence>MEKTKIQNLPPNIDDINPTESIRFVQSLNNIPLDPSDAEHVVKHIRSIIEKELRLDRDEAEGCCTNYNQITVNVCFRLYFTFIQKYDIKDNYFHAYVQGTTLEWRKENFVILYYILLTCQQTTHMHPQDIKQICLMAFANAVDYNHTHLLDVLKCLNLIFKKWPDMDVTNEDLSLDHIYFCLQSNQLGMRDEMLTFLQRVCLCRNRALDYFIRIVNFWPWTYRTKLYMLAAILNKNSLEELIAKSGCNRAEFFKGIRSTLCYKNLLPASQHLIKALSGQRSKDLLMMCSDILQNGSMQEIRNLHLQWFTRIEQREELFKMIWKDIAAKDICDDSTKNYRYVLLHTIFAKEILQTSSEYFTKLGDEYLNNYPHYDLESQLVIHKFVVENLNNLKIENCLRFFVDFARSHMKVENAQFRNTILAKMAIIINHIAKLYSRNNAENDLESSVVEFFQNLQNDVEFGISQEAYQPKIYGLKLLEILVRSLYGETVTRNTKNCCLKHNQILAEFLKQNGVFDADKICHNLFQLLNDPCGFDDALDLIVKLIGIIRSKNENIALQAVERAMECCNVNDVDEANLSFLYARVAVQNSEDNDLIANIFKHILGGIKKRLPVFKEDPLFVCKTKGWHLYSSINVLNEFAQNKSILFLDNFVDLLDTIENIELMILNMLNICNNKSETEELSAASFEDMDKSLEILVAQSKFICENHEQLRKYLLMSFWLTLKSCCDLAASMAEIVVPSQSYEGKLDFLQRCINISVIVLTKCRHKGAIEAAGVTIGKITKCVTSQLPEKSPEYELFHTYLQKLYDCGGKREVSTTRRGAGFSIMFLHIVKNEDNRGRPILRKVMQNLLMATKNDNTALDSSFNCDRIEALHLHFLCVLVRDTELREAMSKYYNDIMMTAVTHIDNPEWTVRNAALQLLGALVPKIVGQRQATEFEEALLWEPSEVTFCEITRKFNLSYEYILNYCLAEKTATGSIILFLEFLHKVEYIHKQETTAPKKVEEFRELMWSLLRHPCEKVRKLSAKCFVRSHEFSHELPSALLQIASILFRVENENFFEGLIQTIHQGVLKLQHDLKYVVPEEELRKLIDKIRTSLKKNFRLKLNYKYYSLCKLWDLVELLNQNADLNSAESVILNELKKFPLNDKRNCTIAYDLWLQRVQPVNNA</sequence>